<dbReference type="PROSITE" id="PS51186">
    <property type="entry name" value="GNAT"/>
    <property type="match status" value="1"/>
</dbReference>
<dbReference type="Gene3D" id="3.40.630.30">
    <property type="match status" value="1"/>
</dbReference>
<proteinExistence type="predicted"/>
<feature type="region of interest" description="Disordered" evidence="3">
    <location>
        <begin position="425"/>
        <end position="448"/>
    </location>
</feature>
<dbReference type="InterPro" id="IPR016181">
    <property type="entry name" value="Acyl_CoA_acyltransferase"/>
</dbReference>
<evidence type="ECO:0000256" key="2">
    <source>
        <dbReference type="ARBA" id="ARBA00023315"/>
    </source>
</evidence>
<organism evidence="5 6">
    <name type="scientific">Paenibacillus wenxiniae</name>
    <dbReference type="NCBI Taxonomy" id="1636843"/>
    <lineage>
        <taxon>Bacteria</taxon>
        <taxon>Bacillati</taxon>
        <taxon>Bacillota</taxon>
        <taxon>Bacilli</taxon>
        <taxon>Bacillales</taxon>
        <taxon>Paenibacillaceae</taxon>
        <taxon>Paenibacillus</taxon>
    </lineage>
</organism>
<dbReference type="Pfam" id="PF00583">
    <property type="entry name" value="Acetyltransf_1"/>
    <property type="match status" value="1"/>
</dbReference>
<gene>
    <name evidence="5" type="ORF">ACFSC9_20055</name>
</gene>
<dbReference type="EMBL" id="JBHUEH010000032">
    <property type="protein sequence ID" value="MFD1887776.1"/>
    <property type="molecule type" value="Genomic_DNA"/>
</dbReference>
<protein>
    <submittedName>
        <fullName evidence="5">GNAT family N-acetyltransferase</fullName>
        <ecNumber evidence="5">2.3.-.-</ecNumber>
    </submittedName>
</protein>
<evidence type="ECO:0000256" key="3">
    <source>
        <dbReference type="SAM" id="MobiDB-lite"/>
    </source>
</evidence>
<keyword evidence="1 5" id="KW-0808">Transferase</keyword>
<feature type="domain" description="N-acetyltransferase" evidence="4">
    <location>
        <begin position="10"/>
        <end position="160"/>
    </location>
</feature>
<comment type="caution">
    <text evidence="5">The sequence shown here is derived from an EMBL/GenBank/DDBJ whole genome shotgun (WGS) entry which is preliminary data.</text>
</comment>
<dbReference type="CDD" id="cd04301">
    <property type="entry name" value="NAT_SF"/>
    <property type="match status" value="1"/>
</dbReference>
<feature type="compositionally biased region" description="Polar residues" evidence="3">
    <location>
        <begin position="425"/>
        <end position="438"/>
    </location>
</feature>
<evidence type="ECO:0000256" key="1">
    <source>
        <dbReference type="ARBA" id="ARBA00022679"/>
    </source>
</evidence>
<evidence type="ECO:0000313" key="5">
    <source>
        <dbReference type="EMBL" id="MFD1887776.1"/>
    </source>
</evidence>
<evidence type="ECO:0000313" key="6">
    <source>
        <dbReference type="Proteomes" id="UP001597233"/>
    </source>
</evidence>
<reference evidence="6" key="1">
    <citation type="journal article" date="2019" name="Int. J. Syst. Evol. Microbiol.">
        <title>The Global Catalogue of Microorganisms (GCM) 10K type strain sequencing project: providing services to taxonomists for standard genome sequencing and annotation.</title>
        <authorList>
            <consortium name="The Broad Institute Genomics Platform"/>
            <consortium name="The Broad Institute Genome Sequencing Center for Infectious Disease"/>
            <person name="Wu L."/>
            <person name="Ma J."/>
        </authorList>
    </citation>
    <scope>NUCLEOTIDE SEQUENCE [LARGE SCALE GENOMIC DNA]</scope>
    <source>
        <strain evidence="6">CCUG 54950</strain>
    </source>
</reference>
<evidence type="ECO:0000259" key="4">
    <source>
        <dbReference type="PROSITE" id="PS51186"/>
    </source>
</evidence>
<dbReference type="GO" id="GO:0016746">
    <property type="term" value="F:acyltransferase activity"/>
    <property type="evidence" value="ECO:0007669"/>
    <property type="project" value="UniProtKB-KW"/>
</dbReference>
<accession>A0ABW4RNJ6</accession>
<keyword evidence="6" id="KW-1185">Reference proteome</keyword>
<dbReference type="Proteomes" id="UP001597233">
    <property type="component" value="Unassembled WGS sequence"/>
</dbReference>
<dbReference type="EC" id="2.3.-.-" evidence="5"/>
<name>A0ABW4RNJ6_9BACL</name>
<dbReference type="PANTHER" id="PTHR43877">
    <property type="entry name" value="AMINOALKYLPHOSPHONATE N-ACETYLTRANSFERASE-RELATED-RELATED"/>
    <property type="match status" value="1"/>
</dbReference>
<sequence length="1084" mass="123561">MTTKDHVERLDIVEYEPRYAASIADMWNASQESWGGDSALQTEQMVLKEHHNSPHLNIFLAVIGEKVIGYCSFSHYKEDVGALYIALLNVRPEYHGQKVGKKLVLRAVEETIKLGWPRVDLYTWPGNVKAVPAYKKAGFFWERREEVTHLINLIPSVLQTPAVQPFFETIDWYNDSIREIATEPDGTGENGFDYFTYEWRKDNLYLRMEYERTGRGLRLIETDDYLIQATIPKQHRLPFGSSYPIEYELINKSGKPLHVDIQSRSNDGVEWSFQQSIEVVQQEKIGATFELKPIEEEQDPFQTHPVVEAELLINGQAATFKIGIEPRFPVRLKMHKPEQTWFAGREQELQVSLENEYDTEQTYRIRWPEHPLLSFREPELIIHVPAHRRQAVTVKATLLDYGIWYQSLVIERAVEAASDAVAQSSMDSEAANTTNEAGNSDHSPAIASSQSSSTVHYVKVLEQPVSLILPGAETAFGGQTAEGWVASNGLYHVHLNKLTNALDIYKGTEHGGMLMHPKFGLPYDNAFKQDRATTVSFRHEHAFTMEAEYELESLQLRLITSISIYQNGIITHHYNVSNIAAEERSEPLFLKASFGMSFENSIVPYQNRYVDTAKGPDASYGDYWVMEEITENWLFRRKKQNNWGIIWPQERALLRDHWHYALEHPLGTLQPDETVSTPKLTIAGGTWSDWQDLRAFALQVADNETLRAEPSLDIVWNRNNPFISTNEAELKIIERKNTVLNGTIIASSAHFVEQQQFELAQEEQLRTWNNTLALTPIEHGKLDVLQLVLDMDSYELRQQRLIIPVSDEPMITSVMQTDDGDVHSVDNGVLTFKVSEQFAPVVFSLEHHDVEWLDSSFPKPGPKAWWNPWTGGISVQIKGMSPASMLKQPRSVSFTDVKDSLGNHWYGVAIDVEITDHIAYKGLSLRQYYVTLPGAPVIASFVHIRQQTGSNFAPLVIRQWNYWKASEQLTASRVSLRNHAGESLVYKAGKTEYETEVSDGIIRLGSRERKYGMTMVTDPDDSTSSILIDAQVVLTEMSDDLYTAHGEEEWTTPQFLVFSETECSGEVFADLKRIRFGSKFNSEQ</sequence>
<dbReference type="RefSeq" id="WP_347323936.1">
    <property type="nucleotide sequence ID" value="NZ_JBCGUH010000002.1"/>
</dbReference>
<keyword evidence="2 5" id="KW-0012">Acyltransferase</keyword>
<dbReference type="InterPro" id="IPR050832">
    <property type="entry name" value="Bact_Acetyltransf"/>
</dbReference>
<dbReference type="SUPFAM" id="SSF55729">
    <property type="entry name" value="Acyl-CoA N-acyltransferases (Nat)"/>
    <property type="match status" value="1"/>
</dbReference>
<dbReference type="InterPro" id="IPR000182">
    <property type="entry name" value="GNAT_dom"/>
</dbReference>